<feature type="region of interest" description="Disordered" evidence="1">
    <location>
        <begin position="61"/>
        <end position="103"/>
    </location>
</feature>
<sequence length="103" mass="10239">MPASSGEYSNPSAVRADSFTGPCGSTSPAASSVNRTSWGVGDGLGDGEGLVLADGSAALLGPGSMVQPVVPTASVQARTSGRSRKDGRDTGSRLVRAEVTSGW</sequence>
<comment type="caution">
    <text evidence="2">The sequence shown here is derived from an EMBL/GenBank/DDBJ whole genome shotgun (WGS) entry which is preliminary data.</text>
</comment>
<protein>
    <submittedName>
        <fullName evidence="2">Uncharacterized protein</fullName>
    </submittedName>
</protein>
<accession>A0A8H9L2S3</accession>
<feature type="compositionally biased region" description="Polar residues" evidence="1">
    <location>
        <begin position="23"/>
        <end position="37"/>
    </location>
</feature>
<gene>
    <name evidence="2" type="ORF">GCM10010102_16650</name>
</gene>
<proteinExistence type="predicted"/>
<evidence type="ECO:0000256" key="1">
    <source>
        <dbReference type="SAM" id="MobiDB-lite"/>
    </source>
</evidence>
<organism evidence="2 3">
    <name type="scientific">Promicromonospora citrea</name>
    <dbReference type="NCBI Taxonomy" id="43677"/>
    <lineage>
        <taxon>Bacteria</taxon>
        <taxon>Bacillati</taxon>
        <taxon>Actinomycetota</taxon>
        <taxon>Actinomycetes</taxon>
        <taxon>Micrococcales</taxon>
        <taxon>Promicromonosporaceae</taxon>
        <taxon>Promicromonospora</taxon>
    </lineage>
</organism>
<dbReference type="Proteomes" id="UP000655589">
    <property type="component" value="Unassembled WGS sequence"/>
</dbReference>
<name>A0A8H9L2S3_9MICO</name>
<reference evidence="2" key="2">
    <citation type="submission" date="2020-09" db="EMBL/GenBank/DDBJ databases">
        <authorList>
            <person name="Sun Q."/>
            <person name="Ohkuma M."/>
        </authorList>
    </citation>
    <scope>NUCLEOTIDE SEQUENCE</scope>
    <source>
        <strain evidence="2">JCM 3051</strain>
    </source>
</reference>
<dbReference type="EMBL" id="BMPT01000005">
    <property type="protein sequence ID" value="GGM21607.1"/>
    <property type="molecule type" value="Genomic_DNA"/>
</dbReference>
<feature type="compositionally biased region" description="Polar residues" evidence="1">
    <location>
        <begin position="1"/>
        <end position="12"/>
    </location>
</feature>
<dbReference type="AlphaFoldDB" id="A0A8H9L2S3"/>
<feature type="region of interest" description="Disordered" evidence="1">
    <location>
        <begin position="1"/>
        <end position="47"/>
    </location>
</feature>
<reference evidence="2" key="1">
    <citation type="journal article" date="2014" name="Int. J. Syst. Evol. Microbiol.">
        <title>Complete genome sequence of Corynebacterium casei LMG S-19264T (=DSM 44701T), isolated from a smear-ripened cheese.</title>
        <authorList>
            <consortium name="US DOE Joint Genome Institute (JGI-PGF)"/>
            <person name="Walter F."/>
            <person name="Albersmeier A."/>
            <person name="Kalinowski J."/>
            <person name="Ruckert C."/>
        </authorList>
    </citation>
    <scope>NUCLEOTIDE SEQUENCE</scope>
    <source>
        <strain evidence="2">JCM 3051</strain>
    </source>
</reference>
<evidence type="ECO:0000313" key="3">
    <source>
        <dbReference type="Proteomes" id="UP000655589"/>
    </source>
</evidence>
<keyword evidence="3" id="KW-1185">Reference proteome</keyword>
<evidence type="ECO:0000313" key="2">
    <source>
        <dbReference type="EMBL" id="GGM21607.1"/>
    </source>
</evidence>